<evidence type="ECO:0000313" key="2">
    <source>
        <dbReference type="Proteomes" id="UP000306236"/>
    </source>
</evidence>
<dbReference type="RefSeq" id="WP_136407397.1">
    <property type="nucleotide sequence ID" value="NZ_SSWX01000022.1"/>
</dbReference>
<dbReference type="Proteomes" id="UP000306236">
    <property type="component" value="Unassembled WGS sequence"/>
</dbReference>
<name>A0A4S5BKY6_9BURK</name>
<dbReference type="GO" id="GO:0030254">
    <property type="term" value="P:protein secretion by the type III secretion system"/>
    <property type="evidence" value="ECO:0007669"/>
    <property type="project" value="InterPro"/>
</dbReference>
<dbReference type="CDD" id="cd16364">
    <property type="entry name" value="T3SC_I-like"/>
    <property type="match status" value="1"/>
</dbReference>
<dbReference type="Gene3D" id="3.30.1460.10">
    <property type="match status" value="1"/>
</dbReference>
<dbReference type="SUPFAM" id="SSF69635">
    <property type="entry name" value="Type III secretory system chaperone-like"/>
    <property type="match status" value="1"/>
</dbReference>
<dbReference type="Pfam" id="PF05932">
    <property type="entry name" value="CesT"/>
    <property type="match status" value="1"/>
</dbReference>
<sequence>MLETLTASQTSDRFDQLLGALGHAMGIEGLSFDAQGCCRLIFDNQRLLELRSSHAQQRLVMSCHLATNPSASQYELLLRACAWGAGTAGGWFALNEKGQLCLQQQNELIDAEAVAKLLDQIDALISSAETWEARLSIPPSESASSHSAFMLRV</sequence>
<organism evidence="1 2">
    <name type="scientific">Lampropedia aestuarii</name>
    <dbReference type="NCBI Taxonomy" id="2562762"/>
    <lineage>
        <taxon>Bacteria</taxon>
        <taxon>Pseudomonadati</taxon>
        <taxon>Pseudomonadota</taxon>
        <taxon>Betaproteobacteria</taxon>
        <taxon>Burkholderiales</taxon>
        <taxon>Comamonadaceae</taxon>
        <taxon>Lampropedia</taxon>
    </lineage>
</organism>
<evidence type="ECO:0000313" key="1">
    <source>
        <dbReference type="EMBL" id="THJ31525.1"/>
    </source>
</evidence>
<proteinExistence type="predicted"/>
<dbReference type="AlphaFoldDB" id="A0A4S5BKY6"/>
<dbReference type="InterPro" id="IPR010261">
    <property type="entry name" value="Tir_chaperone"/>
</dbReference>
<protein>
    <submittedName>
        <fullName evidence="1">Type III secretion system chaperone</fullName>
    </submittedName>
</protein>
<comment type="caution">
    <text evidence="1">The sequence shown here is derived from an EMBL/GenBank/DDBJ whole genome shotgun (WGS) entry which is preliminary data.</text>
</comment>
<dbReference type="OrthoDB" id="8912183at2"/>
<gene>
    <name evidence="1" type="ORF">E8K88_14510</name>
</gene>
<keyword evidence="2" id="KW-1185">Reference proteome</keyword>
<reference evidence="1 2" key="1">
    <citation type="submission" date="2019-04" db="EMBL/GenBank/DDBJ databases">
        <title>Lampropedia sp YIM MLB12 draf genome.</title>
        <authorList>
            <person name="Wang Y.-X."/>
        </authorList>
    </citation>
    <scope>NUCLEOTIDE SEQUENCE [LARGE SCALE GENOMIC DNA]</scope>
    <source>
        <strain evidence="1 2">YIM MLB12</strain>
    </source>
</reference>
<dbReference type="EMBL" id="SSWX01000022">
    <property type="protein sequence ID" value="THJ31525.1"/>
    <property type="molecule type" value="Genomic_DNA"/>
</dbReference>
<accession>A0A4S5BKY6</accession>